<comment type="caution">
    <text evidence="10">The sequence shown here is derived from an EMBL/GenBank/DDBJ whole genome shotgun (WGS) entry which is preliminary data.</text>
</comment>
<keyword evidence="5" id="KW-0560">Oxidoreductase</keyword>
<evidence type="ECO:0000313" key="11">
    <source>
        <dbReference type="Proteomes" id="UP000320781"/>
    </source>
</evidence>
<evidence type="ECO:0000256" key="3">
    <source>
        <dbReference type="ARBA" id="ARBA00022485"/>
    </source>
</evidence>
<dbReference type="Gene3D" id="1.10.569.10">
    <property type="entry name" value="Aldehyde Ferredoxin Oxidoreductase Protein, subunit A, domain 2"/>
    <property type="match status" value="1"/>
</dbReference>
<reference evidence="10 11" key="1">
    <citation type="submission" date="2019-03" db="EMBL/GenBank/DDBJ databases">
        <title>Metabolic potential of uncultured bacteria and archaea associated with petroleum seepage in deep-sea sediments.</title>
        <authorList>
            <person name="Dong X."/>
            <person name="Hubert C."/>
        </authorList>
    </citation>
    <scope>NUCLEOTIDE SEQUENCE [LARGE SCALE GENOMIC DNA]</scope>
    <source>
        <strain evidence="10">E44_bin92</strain>
    </source>
</reference>
<dbReference type="PANTHER" id="PTHR30038">
    <property type="entry name" value="ALDEHYDE FERREDOXIN OXIDOREDUCTASE"/>
    <property type="match status" value="1"/>
</dbReference>
<dbReference type="Pfam" id="PF01314">
    <property type="entry name" value="AFOR_C"/>
    <property type="match status" value="1"/>
</dbReference>
<keyword evidence="3" id="KW-0004">4Fe-4S</keyword>
<dbReference type="SUPFAM" id="SSF48310">
    <property type="entry name" value="Aldehyde ferredoxin oxidoreductase, C-terminal domains"/>
    <property type="match status" value="1"/>
</dbReference>
<dbReference type="Proteomes" id="UP000320781">
    <property type="component" value="Unassembled WGS sequence"/>
</dbReference>
<evidence type="ECO:0000256" key="4">
    <source>
        <dbReference type="ARBA" id="ARBA00022723"/>
    </source>
</evidence>
<dbReference type="Gene3D" id="1.10.599.10">
    <property type="entry name" value="Aldehyde Ferredoxin Oxidoreductase Protein, subunit A, domain 3"/>
    <property type="match status" value="1"/>
</dbReference>
<dbReference type="EMBL" id="SOKU01000197">
    <property type="protein sequence ID" value="TES85588.1"/>
    <property type="molecule type" value="Genomic_DNA"/>
</dbReference>
<keyword evidence="6" id="KW-0408">Iron</keyword>
<sequence length="620" mass="68299">MLKEYTGKIAFVDLSRRESRVIQLDESICSDFLGGYGIGAKLLYDFQKPNTDPLNPKSMIGFITGPLTGTPAVTGSRFMVVGKSPLTRTWSDSNCGGYFGPTLKMAGYDGILVQGQADKPVYVLVEEGKVTINDAKHIWGENTTGVEKIIKRRLGSDVQIASIGKAGEKQVLIANIIHDRRRAAGRSGFGALMGSKNLKAIVVKGKMAVPLAHPEKILHLRKEAIVDMKKGKGLFEAFQKGSAAYTPSGISTGDAPTKNWSGVGREDFAQGADWSEEEIYKYRTKRYTCWRCPIVCGGSVRMESEEYGVLESHQPEYETMAAFSSNCLNDSLESLIKVNHICNDYGVDTISAGGLVAFIINCFEEGFITKEDTDGLEMRWGSHQAIVKMTEKIVNREGIGDILAGGFEKAIKHIGKKAEQYAIHVRGEALPMHDPRFEPAMALIYKVNASPAKHLPASQYTGPPGLNLRAPQFGTEREKQKERARGVKILESLNNSMSSSGMCVRGYLSFDVQFLPAFLGAVTGKDWTLEELTQVGERIANVRQAFNIRDGVNFIKEYFPSLALGNPPLESGPLKGVCIDLELMMDEYFKEMDWDRESGKPSRKKLQELGLENIATDLYG</sequence>
<dbReference type="PANTHER" id="PTHR30038:SF7">
    <property type="entry name" value="TUNGSTEN-CONTAINING GLYCERALDEHYDE-3-PHOSPHATE:FERREDOXIN OXIDOREDUCTASE"/>
    <property type="match status" value="1"/>
</dbReference>
<dbReference type="InterPro" id="IPR036021">
    <property type="entry name" value="Tungsten_al_ferr_oxy-like_C"/>
</dbReference>
<feature type="domain" description="Aldehyde ferredoxin oxidoreductase N-terminal" evidence="9">
    <location>
        <begin position="5"/>
        <end position="207"/>
    </location>
</feature>
<dbReference type="GO" id="GO:0009055">
    <property type="term" value="F:electron transfer activity"/>
    <property type="evidence" value="ECO:0007669"/>
    <property type="project" value="InterPro"/>
</dbReference>
<dbReference type="InterPro" id="IPR001203">
    <property type="entry name" value="OxRdtase_Ald_Fedxn_C"/>
</dbReference>
<dbReference type="SMART" id="SM00790">
    <property type="entry name" value="AFOR_N"/>
    <property type="match status" value="1"/>
</dbReference>
<evidence type="ECO:0000256" key="2">
    <source>
        <dbReference type="ARBA" id="ARBA00011032"/>
    </source>
</evidence>
<comment type="cofactor">
    <cofactor evidence="1">
        <name>[4Fe-4S] cluster</name>
        <dbReference type="ChEBI" id="CHEBI:49883"/>
    </cofactor>
</comment>
<dbReference type="GO" id="GO:0016625">
    <property type="term" value="F:oxidoreductase activity, acting on the aldehyde or oxo group of donors, iron-sulfur protein as acceptor"/>
    <property type="evidence" value="ECO:0007669"/>
    <property type="project" value="InterPro"/>
</dbReference>
<dbReference type="InterPro" id="IPR013985">
    <property type="entry name" value="Ald_Fedxn_OxRdtase_dom3"/>
</dbReference>
<organism evidence="10 11">
    <name type="scientific">Aerophobetes bacterium</name>
    <dbReference type="NCBI Taxonomy" id="2030807"/>
    <lineage>
        <taxon>Bacteria</taxon>
        <taxon>Candidatus Aerophobota</taxon>
    </lineage>
</organism>
<evidence type="ECO:0000259" key="9">
    <source>
        <dbReference type="SMART" id="SM00790"/>
    </source>
</evidence>
<dbReference type="InterPro" id="IPR051919">
    <property type="entry name" value="W-dependent_AOR"/>
</dbReference>
<proteinExistence type="inferred from homology"/>
<name>A0A523QIY7_UNCAE</name>
<evidence type="ECO:0000256" key="7">
    <source>
        <dbReference type="ARBA" id="ARBA00023014"/>
    </source>
</evidence>
<evidence type="ECO:0000313" key="10">
    <source>
        <dbReference type="EMBL" id="TES85588.1"/>
    </source>
</evidence>
<evidence type="ECO:0000256" key="8">
    <source>
        <dbReference type="ARBA" id="ARBA00049934"/>
    </source>
</evidence>
<evidence type="ECO:0000256" key="1">
    <source>
        <dbReference type="ARBA" id="ARBA00001966"/>
    </source>
</evidence>
<accession>A0A523QIY7</accession>
<keyword evidence="7" id="KW-0411">Iron-sulfur</keyword>
<dbReference type="InterPro" id="IPR013984">
    <property type="entry name" value="Ald_Fedxn_OxRdtase_dom2"/>
</dbReference>
<dbReference type="InterPro" id="IPR036503">
    <property type="entry name" value="Ald_Fedxn_OxRdtase_N_sf"/>
</dbReference>
<dbReference type="InterPro" id="IPR013983">
    <property type="entry name" value="Ald_Fedxn_OxRdtase_N"/>
</dbReference>
<comment type="similarity">
    <text evidence="2">Belongs to the AOR/FOR family.</text>
</comment>
<gene>
    <name evidence="10" type="ORF">E3J95_04060</name>
</gene>
<keyword evidence="4" id="KW-0479">Metal-binding</keyword>
<dbReference type="GO" id="GO:0051539">
    <property type="term" value="F:4 iron, 4 sulfur cluster binding"/>
    <property type="evidence" value="ECO:0007669"/>
    <property type="project" value="UniProtKB-KW"/>
</dbReference>
<evidence type="ECO:0000256" key="5">
    <source>
        <dbReference type="ARBA" id="ARBA00023002"/>
    </source>
</evidence>
<dbReference type="Gene3D" id="3.60.9.10">
    <property type="entry name" value="Aldehyde ferredoxin oxidoreductase, N-terminal domain"/>
    <property type="match status" value="1"/>
</dbReference>
<comment type="cofactor">
    <cofactor evidence="8">
        <name>tungstopterin</name>
        <dbReference type="ChEBI" id="CHEBI:30402"/>
    </cofactor>
</comment>
<protein>
    <recommendedName>
        <fullName evidence="9">Aldehyde ferredoxin oxidoreductase N-terminal domain-containing protein</fullName>
    </recommendedName>
</protein>
<dbReference type="Pfam" id="PF02730">
    <property type="entry name" value="AFOR_N"/>
    <property type="match status" value="1"/>
</dbReference>
<evidence type="ECO:0000256" key="6">
    <source>
        <dbReference type="ARBA" id="ARBA00023004"/>
    </source>
</evidence>
<dbReference type="SUPFAM" id="SSF56228">
    <property type="entry name" value="Aldehyde ferredoxin oxidoreductase, N-terminal domain"/>
    <property type="match status" value="1"/>
</dbReference>
<dbReference type="GO" id="GO:0046872">
    <property type="term" value="F:metal ion binding"/>
    <property type="evidence" value="ECO:0007669"/>
    <property type="project" value="UniProtKB-KW"/>
</dbReference>
<dbReference type="AlphaFoldDB" id="A0A523QIY7"/>